<feature type="compositionally biased region" description="Polar residues" evidence="1">
    <location>
        <begin position="170"/>
        <end position="181"/>
    </location>
</feature>
<feature type="compositionally biased region" description="Gly residues" evidence="1">
    <location>
        <begin position="190"/>
        <end position="238"/>
    </location>
</feature>
<feature type="signal peptide" evidence="3">
    <location>
        <begin position="1"/>
        <end position="23"/>
    </location>
</feature>
<keyword evidence="5" id="KW-1185">Reference proteome</keyword>
<name>A0AAD7JD11_9AGAR</name>
<organism evidence="4 5">
    <name type="scientific">Mycena maculata</name>
    <dbReference type="NCBI Taxonomy" id="230809"/>
    <lineage>
        <taxon>Eukaryota</taxon>
        <taxon>Fungi</taxon>
        <taxon>Dikarya</taxon>
        <taxon>Basidiomycota</taxon>
        <taxon>Agaricomycotina</taxon>
        <taxon>Agaricomycetes</taxon>
        <taxon>Agaricomycetidae</taxon>
        <taxon>Agaricales</taxon>
        <taxon>Marasmiineae</taxon>
        <taxon>Mycenaceae</taxon>
        <taxon>Mycena</taxon>
    </lineage>
</organism>
<feature type="region of interest" description="Disordered" evidence="1">
    <location>
        <begin position="170"/>
        <end position="281"/>
    </location>
</feature>
<gene>
    <name evidence="4" type="ORF">DFH07DRAFT_408115</name>
</gene>
<evidence type="ECO:0000256" key="1">
    <source>
        <dbReference type="SAM" id="MobiDB-lite"/>
    </source>
</evidence>
<feature type="transmembrane region" description="Helical" evidence="2">
    <location>
        <begin position="374"/>
        <end position="393"/>
    </location>
</feature>
<evidence type="ECO:0000256" key="2">
    <source>
        <dbReference type="SAM" id="Phobius"/>
    </source>
</evidence>
<evidence type="ECO:0000313" key="4">
    <source>
        <dbReference type="EMBL" id="KAJ7762341.1"/>
    </source>
</evidence>
<keyword evidence="2" id="KW-1133">Transmembrane helix</keyword>
<comment type="caution">
    <text evidence="4">The sequence shown here is derived from an EMBL/GenBank/DDBJ whole genome shotgun (WGS) entry which is preliminary data.</text>
</comment>
<proteinExistence type="predicted"/>
<dbReference type="Proteomes" id="UP001215280">
    <property type="component" value="Unassembled WGS sequence"/>
</dbReference>
<dbReference type="EMBL" id="JARJLG010000043">
    <property type="protein sequence ID" value="KAJ7762341.1"/>
    <property type="molecule type" value="Genomic_DNA"/>
</dbReference>
<protein>
    <submittedName>
        <fullName evidence="4">Uncharacterized protein</fullName>
    </submittedName>
</protein>
<evidence type="ECO:0000313" key="5">
    <source>
        <dbReference type="Proteomes" id="UP001215280"/>
    </source>
</evidence>
<keyword evidence="3" id="KW-0732">Signal</keyword>
<reference evidence="4" key="1">
    <citation type="submission" date="2023-03" db="EMBL/GenBank/DDBJ databases">
        <title>Massive genome expansion in bonnet fungi (Mycena s.s.) driven by repeated elements and novel gene families across ecological guilds.</title>
        <authorList>
            <consortium name="Lawrence Berkeley National Laboratory"/>
            <person name="Harder C.B."/>
            <person name="Miyauchi S."/>
            <person name="Viragh M."/>
            <person name="Kuo A."/>
            <person name="Thoen E."/>
            <person name="Andreopoulos B."/>
            <person name="Lu D."/>
            <person name="Skrede I."/>
            <person name="Drula E."/>
            <person name="Henrissat B."/>
            <person name="Morin E."/>
            <person name="Kohler A."/>
            <person name="Barry K."/>
            <person name="LaButti K."/>
            <person name="Morin E."/>
            <person name="Salamov A."/>
            <person name="Lipzen A."/>
            <person name="Mereny Z."/>
            <person name="Hegedus B."/>
            <person name="Baldrian P."/>
            <person name="Stursova M."/>
            <person name="Weitz H."/>
            <person name="Taylor A."/>
            <person name="Grigoriev I.V."/>
            <person name="Nagy L.G."/>
            <person name="Martin F."/>
            <person name="Kauserud H."/>
        </authorList>
    </citation>
    <scope>NUCLEOTIDE SEQUENCE</scope>
    <source>
        <strain evidence="4">CBHHK188m</strain>
    </source>
</reference>
<keyword evidence="2" id="KW-0472">Membrane</keyword>
<feature type="compositionally biased region" description="Low complexity" evidence="1">
    <location>
        <begin position="239"/>
        <end position="261"/>
    </location>
</feature>
<evidence type="ECO:0000256" key="3">
    <source>
        <dbReference type="SAM" id="SignalP"/>
    </source>
</evidence>
<sequence length="411" mass="40010">MAAMAEVSLFCLTLSIFIQRSVCLPSVVRRDELGNGANQTSSASGGLILSCLAEAAASSCITAVVPGTSGLALKSDTLVFTTSAAISAASAYPPSPAPRSDTNTTVDLGNGNGLNAGADGLIVPTVSGAVSPSSISTAAPVTSGLVFHTEFPSTTVISIATVFTVDPTITSPESTTIQTSLPVEIPSTTGGTGGDATGGSGTGETGGNGTGETGGNGTGETGGNGTGETGGSGAGGSAGSASSLPQGASPAGSSSPTVSAGPQGGDGGVPPAIQFTGSGSIPLPTGSTFPSIAPSIPTSSFGNAVHVSRSVVETLSPTTSIFTTSSFSVFTTNGHVTSTAIPMLTTSVGLVPVPVPTSNQVDSKSSGPTTSAKIGAGVAGISFILVIALILIIRRRTILRRRAFLRLGEEF</sequence>
<feature type="chain" id="PRO_5042048901" evidence="3">
    <location>
        <begin position="24"/>
        <end position="411"/>
    </location>
</feature>
<dbReference type="AlphaFoldDB" id="A0AAD7JD11"/>
<keyword evidence="2" id="KW-0812">Transmembrane</keyword>
<accession>A0AAD7JD11</accession>